<evidence type="ECO:0000259" key="10">
    <source>
        <dbReference type="PROSITE" id="PS51767"/>
    </source>
</evidence>
<accession>A0A9Q1QFK1</accession>
<evidence type="ECO:0000256" key="5">
    <source>
        <dbReference type="ARBA" id="ARBA00022729"/>
    </source>
</evidence>
<dbReference type="EMBL" id="JAKOGI010000243">
    <property type="protein sequence ID" value="KAJ8438705.1"/>
    <property type="molecule type" value="Genomic_DNA"/>
</dbReference>
<evidence type="ECO:0000256" key="4">
    <source>
        <dbReference type="ARBA" id="ARBA00022670"/>
    </source>
</evidence>
<evidence type="ECO:0000256" key="8">
    <source>
        <dbReference type="ARBA" id="ARBA00023180"/>
    </source>
</evidence>
<dbReference type="Gene3D" id="2.40.70.10">
    <property type="entry name" value="Acid Proteases"/>
    <property type="match status" value="2"/>
</dbReference>
<evidence type="ECO:0000256" key="6">
    <source>
        <dbReference type="ARBA" id="ARBA00022750"/>
    </source>
</evidence>
<sequence length="440" mass="47559">MAILRFSSFLICLIAAFSISSSQLAAINHEGFTTNLIHRDSPLSPSYNPSLTKWDRVQTTLHRSMTRMNLFRLSSSPDDFQSHVIPAMGEHIMEVSLGTPPVSQLAIADTGSDLIWIQCQPCVQCYHQKLPIFDPRKSSSYKVESCDSDACQELSSRSTCTQRNTCKYSYAYGDQSQTEGDLATETLTFGTTKGSKASFPKVSLGCGHNNQGTFREDGSGLIGLGGGPLSLVSQLTSSAGGKFSYCLIPFLQEGNFSSKISFGQAAEVSGRGVVSTPLVKKSPDTFYFLTLEGLTVGDDNETSTFVSFKRSSTNDFSRDQTEEGNIIIDSGTTLTMLPSDMFSELNSALAEKIQGTQVDDPSGVLQLCYQSNGAKDLNIPTITAQFSGAKIELNPVNTFIQVAEEVVCLAMVPADQIAIWGNIAQSNFLVGYDLEGGKID</sequence>
<comment type="subcellular location">
    <subcellularLocation>
        <location evidence="1">Secreted</location>
    </subcellularLocation>
</comment>
<dbReference type="PROSITE" id="PS51767">
    <property type="entry name" value="PEPTIDASE_A1"/>
    <property type="match status" value="1"/>
</dbReference>
<dbReference type="Pfam" id="PF14541">
    <property type="entry name" value="TAXi_C"/>
    <property type="match status" value="1"/>
</dbReference>
<dbReference type="OrthoDB" id="2747330at2759"/>
<gene>
    <name evidence="11" type="ORF">Cgig2_013751</name>
</gene>
<dbReference type="InterPro" id="IPR033121">
    <property type="entry name" value="PEPTIDASE_A1"/>
</dbReference>
<dbReference type="InterPro" id="IPR021109">
    <property type="entry name" value="Peptidase_aspartic_dom_sf"/>
</dbReference>
<dbReference type="InterPro" id="IPR034161">
    <property type="entry name" value="Pepsin-like_plant"/>
</dbReference>
<comment type="similarity">
    <text evidence="2">Belongs to the peptidase A1 family.</text>
</comment>
<dbReference type="AlphaFoldDB" id="A0A9Q1QFK1"/>
<dbReference type="FunFam" id="2.40.70.10:FF:000016">
    <property type="entry name" value="Probable aspartic protease At2g35615"/>
    <property type="match status" value="1"/>
</dbReference>
<feature type="domain" description="Peptidase A1" evidence="10">
    <location>
        <begin position="91"/>
        <end position="440"/>
    </location>
</feature>
<dbReference type="GO" id="GO:0006508">
    <property type="term" value="P:proteolysis"/>
    <property type="evidence" value="ECO:0007669"/>
    <property type="project" value="UniProtKB-KW"/>
</dbReference>
<dbReference type="FunFam" id="2.40.70.10:FF:000050">
    <property type="entry name" value="Aspartic proteinase CDR1"/>
    <property type="match status" value="1"/>
</dbReference>
<dbReference type="Pfam" id="PF14543">
    <property type="entry name" value="TAXi_N"/>
    <property type="match status" value="1"/>
</dbReference>
<dbReference type="PROSITE" id="PS00141">
    <property type="entry name" value="ASP_PROTEASE"/>
    <property type="match status" value="1"/>
</dbReference>
<evidence type="ECO:0000256" key="7">
    <source>
        <dbReference type="ARBA" id="ARBA00022801"/>
    </source>
</evidence>
<dbReference type="GO" id="GO:0005576">
    <property type="term" value="C:extracellular region"/>
    <property type="evidence" value="ECO:0007669"/>
    <property type="project" value="UniProtKB-SubCell"/>
</dbReference>
<dbReference type="PANTHER" id="PTHR47967:SF128">
    <property type="entry name" value="ASPARTIC PROTEINASE CDR1-LIKE"/>
    <property type="match status" value="1"/>
</dbReference>
<keyword evidence="7" id="KW-0378">Hydrolase</keyword>
<organism evidence="11 12">
    <name type="scientific">Carnegiea gigantea</name>
    <dbReference type="NCBI Taxonomy" id="171969"/>
    <lineage>
        <taxon>Eukaryota</taxon>
        <taxon>Viridiplantae</taxon>
        <taxon>Streptophyta</taxon>
        <taxon>Embryophyta</taxon>
        <taxon>Tracheophyta</taxon>
        <taxon>Spermatophyta</taxon>
        <taxon>Magnoliopsida</taxon>
        <taxon>eudicotyledons</taxon>
        <taxon>Gunneridae</taxon>
        <taxon>Pentapetalae</taxon>
        <taxon>Caryophyllales</taxon>
        <taxon>Cactineae</taxon>
        <taxon>Cactaceae</taxon>
        <taxon>Cactoideae</taxon>
        <taxon>Echinocereeae</taxon>
        <taxon>Carnegiea</taxon>
    </lineage>
</organism>
<keyword evidence="4" id="KW-0645">Protease</keyword>
<keyword evidence="6" id="KW-0064">Aspartyl protease</keyword>
<dbReference type="GO" id="GO:0004190">
    <property type="term" value="F:aspartic-type endopeptidase activity"/>
    <property type="evidence" value="ECO:0007669"/>
    <property type="project" value="UniProtKB-KW"/>
</dbReference>
<evidence type="ECO:0000313" key="11">
    <source>
        <dbReference type="EMBL" id="KAJ8438705.1"/>
    </source>
</evidence>
<evidence type="ECO:0000256" key="2">
    <source>
        <dbReference type="ARBA" id="ARBA00007447"/>
    </source>
</evidence>
<dbReference type="InterPro" id="IPR051708">
    <property type="entry name" value="Plant_Aspart_Prot_A1"/>
</dbReference>
<evidence type="ECO:0000256" key="3">
    <source>
        <dbReference type="ARBA" id="ARBA00022525"/>
    </source>
</evidence>
<proteinExistence type="inferred from homology"/>
<feature type="chain" id="PRO_5040472101" description="Peptidase A1 domain-containing protein" evidence="9">
    <location>
        <begin position="23"/>
        <end position="440"/>
    </location>
</feature>
<evidence type="ECO:0000256" key="1">
    <source>
        <dbReference type="ARBA" id="ARBA00004613"/>
    </source>
</evidence>
<dbReference type="PANTHER" id="PTHR47967">
    <property type="entry name" value="OS07G0603500 PROTEIN-RELATED"/>
    <property type="match status" value="1"/>
</dbReference>
<evidence type="ECO:0000256" key="9">
    <source>
        <dbReference type="SAM" id="SignalP"/>
    </source>
</evidence>
<keyword evidence="3" id="KW-0964">Secreted</keyword>
<keyword evidence="5 9" id="KW-0732">Signal</keyword>
<reference evidence="11" key="1">
    <citation type="submission" date="2022-04" db="EMBL/GenBank/DDBJ databases">
        <title>Carnegiea gigantea Genome sequencing and assembly v2.</title>
        <authorList>
            <person name="Copetti D."/>
            <person name="Sanderson M.J."/>
            <person name="Burquez A."/>
            <person name="Wojciechowski M.F."/>
        </authorList>
    </citation>
    <scope>NUCLEOTIDE SEQUENCE</scope>
    <source>
        <strain evidence="11">SGP5-SGP5p</strain>
        <tissue evidence="11">Aerial part</tissue>
    </source>
</reference>
<evidence type="ECO:0000313" key="12">
    <source>
        <dbReference type="Proteomes" id="UP001153076"/>
    </source>
</evidence>
<dbReference type="InterPro" id="IPR032861">
    <property type="entry name" value="TAXi_N"/>
</dbReference>
<name>A0A9Q1QFK1_9CARY</name>
<keyword evidence="12" id="KW-1185">Reference proteome</keyword>
<feature type="signal peptide" evidence="9">
    <location>
        <begin position="1"/>
        <end position="22"/>
    </location>
</feature>
<dbReference type="CDD" id="cd05476">
    <property type="entry name" value="pepsin_A_like_plant"/>
    <property type="match status" value="1"/>
</dbReference>
<dbReference type="Proteomes" id="UP001153076">
    <property type="component" value="Unassembled WGS sequence"/>
</dbReference>
<dbReference type="InterPro" id="IPR001969">
    <property type="entry name" value="Aspartic_peptidase_AS"/>
</dbReference>
<dbReference type="SUPFAM" id="SSF50630">
    <property type="entry name" value="Acid proteases"/>
    <property type="match status" value="1"/>
</dbReference>
<comment type="caution">
    <text evidence="11">The sequence shown here is derived from an EMBL/GenBank/DDBJ whole genome shotgun (WGS) entry which is preliminary data.</text>
</comment>
<keyword evidence="8" id="KW-0325">Glycoprotein</keyword>
<dbReference type="InterPro" id="IPR032799">
    <property type="entry name" value="TAXi_C"/>
</dbReference>
<protein>
    <recommendedName>
        <fullName evidence="10">Peptidase A1 domain-containing protein</fullName>
    </recommendedName>
</protein>